<dbReference type="InParanoid" id="A0A2G4YQ68"/>
<dbReference type="Gene3D" id="3.55.50.30">
    <property type="match status" value="1"/>
</dbReference>
<dbReference type="AlphaFoldDB" id="A0A2G4YQ68"/>
<dbReference type="GO" id="GO:0016989">
    <property type="term" value="F:sigma factor antagonist activity"/>
    <property type="evidence" value="ECO:0007669"/>
    <property type="project" value="TreeGrafter"/>
</dbReference>
<feature type="domain" description="FecR protein" evidence="1">
    <location>
        <begin position="126"/>
        <end position="216"/>
    </location>
</feature>
<protein>
    <recommendedName>
        <fullName evidence="5">Iron dicitrate transport regulator FecR</fullName>
    </recommendedName>
</protein>
<dbReference type="OrthoDB" id="9798846at2"/>
<organism evidence="3 4">
    <name type="scientific">Paremcibacter congregatus</name>
    <dbReference type="NCBI Taxonomy" id="2043170"/>
    <lineage>
        <taxon>Bacteria</taxon>
        <taxon>Pseudomonadati</taxon>
        <taxon>Pseudomonadota</taxon>
        <taxon>Alphaproteobacteria</taxon>
        <taxon>Emcibacterales</taxon>
        <taxon>Emcibacteraceae</taxon>
        <taxon>Paremcibacter</taxon>
    </lineage>
</organism>
<dbReference type="RefSeq" id="WP_099473346.1">
    <property type="nucleotide sequence ID" value="NZ_CP041025.1"/>
</dbReference>
<dbReference type="InterPro" id="IPR006860">
    <property type="entry name" value="FecR"/>
</dbReference>
<proteinExistence type="predicted"/>
<dbReference type="FunCoup" id="A0A2G4YQ68">
    <property type="interactions" value="128"/>
</dbReference>
<dbReference type="InterPro" id="IPR032623">
    <property type="entry name" value="FecR_N"/>
</dbReference>
<dbReference type="Proteomes" id="UP000229730">
    <property type="component" value="Unassembled WGS sequence"/>
</dbReference>
<evidence type="ECO:0000313" key="3">
    <source>
        <dbReference type="EMBL" id="PHZ84420.1"/>
    </source>
</evidence>
<evidence type="ECO:0000313" key="4">
    <source>
        <dbReference type="Proteomes" id="UP000229730"/>
    </source>
</evidence>
<dbReference type="Pfam" id="PF04773">
    <property type="entry name" value="FecR"/>
    <property type="match status" value="1"/>
</dbReference>
<dbReference type="PIRSF" id="PIRSF018266">
    <property type="entry name" value="FecR"/>
    <property type="match status" value="1"/>
</dbReference>
<dbReference type="Pfam" id="PF16220">
    <property type="entry name" value="DUF4880"/>
    <property type="match status" value="1"/>
</dbReference>
<dbReference type="Gene3D" id="2.60.120.1440">
    <property type="match status" value="1"/>
</dbReference>
<dbReference type="PANTHER" id="PTHR30273:SF2">
    <property type="entry name" value="PROTEIN FECR"/>
    <property type="match status" value="1"/>
</dbReference>
<dbReference type="PANTHER" id="PTHR30273">
    <property type="entry name" value="PERIPLASMIC SIGNAL SENSOR AND SIGMA FACTOR ACTIVATOR FECR-RELATED"/>
    <property type="match status" value="1"/>
</dbReference>
<accession>A0A2G4YQ68</accession>
<evidence type="ECO:0000259" key="1">
    <source>
        <dbReference type="Pfam" id="PF04773"/>
    </source>
</evidence>
<name>A0A2G4YQ68_9PROT</name>
<evidence type="ECO:0008006" key="5">
    <source>
        <dbReference type="Google" id="ProtNLM"/>
    </source>
</evidence>
<reference evidence="3 4" key="1">
    <citation type="submission" date="2017-10" db="EMBL/GenBank/DDBJ databases">
        <title>Frigbacter circumglobatus gen. nov. sp. nov., isolated from sediment cultured in situ.</title>
        <authorList>
            <person name="Zhao Z."/>
        </authorList>
    </citation>
    <scope>NUCLEOTIDE SEQUENCE [LARGE SCALE GENOMIC DNA]</scope>
    <source>
        <strain evidence="3 4">ZYL</strain>
    </source>
</reference>
<sequence length="342" mass="38368">MYNTSEFEQAKKRAFEWHVLLESNEATSQNREEFQAWLARNPHHRDIYDDILGLSHDFDILSGVYKAVPETLPDELSHLIEARGKPLENKTSAFYRKAVTLAAALLLSFILVKGGALLVETPDNYYTTDYNNSRSIRLSDGSEVLLNTDTELVVNFSDARRHVRLNRGEAYFNVAKDPDRPFVVTTQKGDVRAVGTAFNINQRTAVVEITVLEGIVQVNPFEMDSERAVAPRSELVIGQHMRLDSSSNPVEVMDEEHLLKTTGWKRGNLFFDGMKLSEIVAELNHYTSSKIIIVDAAVGNIEGGGIFNTKQVDTYLEALEAALPIKVVQVTPLLTLIFEKTI</sequence>
<dbReference type="EMBL" id="PDEM01000024">
    <property type="protein sequence ID" value="PHZ84420.1"/>
    <property type="molecule type" value="Genomic_DNA"/>
</dbReference>
<keyword evidence="4" id="KW-1185">Reference proteome</keyword>
<gene>
    <name evidence="3" type="ORF">CRD36_11435</name>
</gene>
<evidence type="ECO:0000259" key="2">
    <source>
        <dbReference type="Pfam" id="PF16220"/>
    </source>
</evidence>
<feature type="domain" description="FecR N-terminal" evidence="2">
    <location>
        <begin position="13"/>
        <end position="51"/>
    </location>
</feature>
<dbReference type="InterPro" id="IPR012373">
    <property type="entry name" value="Ferrdict_sens_TM"/>
</dbReference>
<comment type="caution">
    <text evidence="3">The sequence shown here is derived from an EMBL/GenBank/DDBJ whole genome shotgun (WGS) entry which is preliminary data.</text>
</comment>